<comment type="similarity">
    <text evidence="1">Belongs to the phosphatidylethanolamine-binding protein family.</text>
</comment>
<sequence>MATPSSGVSVLREQLEKGKIMPDVTPNLADELVDMRVLYKEVEIANGLGMRKAQTQIKPHVELHGPSAGSEKEQYTLLMVDPDAPSPSKPTFRNFLHWLVVNVPGSTAPSQEIWKTGHEQVPYMGPAPPEGHHRYVFLLFKQVMPPFLKSEHEIDHSILQHMTAHPRNENMRERERERERGICVVWRS</sequence>
<dbReference type="EMBL" id="CM035411">
    <property type="protein sequence ID" value="KAH7434103.1"/>
    <property type="molecule type" value="Genomic_DNA"/>
</dbReference>
<reference evidence="2" key="1">
    <citation type="submission" date="2021-08" db="EMBL/GenBank/DDBJ databases">
        <title>WGS assembly of Ceratopteris richardii.</title>
        <authorList>
            <person name="Marchant D.B."/>
            <person name="Chen G."/>
            <person name="Jenkins J."/>
            <person name="Shu S."/>
            <person name="Leebens-Mack J."/>
            <person name="Grimwood J."/>
            <person name="Schmutz J."/>
            <person name="Soltis P."/>
            <person name="Soltis D."/>
            <person name="Chen Z.-H."/>
        </authorList>
    </citation>
    <scope>NUCLEOTIDE SEQUENCE</scope>
    <source>
        <strain evidence="2">Whitten #5841</strain>
        <tissue evidence="2">Leaf</tissue>
    </source>
</reference>
<accession>A0A8T2UJV0</accession>
<name>A0A8T2UJV0_CERRI</name>
<dbReference type="InterPro" id="IPR008914">
    <property type="entry name" value="PEBP"/>
</dbReference>
<dbReference type="PANTHER" id="PTHR11362:SF82">
    <property type="entry name" value="PHOSPHATIDYLETHANOLAMINE-BINDING PROTEIN 4"/>
    <property type="match status" value="1"/>
</dbReference>
<proteinExistence type="inferred from homology"/>
<dbReference type="OrthoDB" id="2506647at2759"/>
<keyword evidence="3" id="KW-1185">Reference proteome</keyword>
<dbReference type="InterPro" id="IPR036610">
    <property type="entry name" value="PEBP-like_sf"/>
</dbReference>
<dbReference type="InterPro" id="IPR001858">
    <property type="entry name" value="Phosphatidylethanolamine-bd_CS"/>
</dbReference>
<organism evidence="2 3">
    <name type="scientific">Ceratopteris richardii</name>
    <name type="common">Triangle waterfern</name>
    <dbReference type="NCBI Taxonomy" id="49495"/>
    <lineage>
        <taxon>Eukaryota</taxon>
        <taxon>Viridiplantae</taxon>
        <taxon>Streptophyta</taxon>
        <taxon>Embryophyta</taxon>
        <taxon>Tracheophyta</taxon>
        <taxon>Polypodiopsida</taxon>
        <taxon>Polypodiidae</taxon>
        <taxon>Polypodiales</taxon>
        <taxon>Pteridineae</taxon>
        <taxon>Pteridaceae</taxon>
        <taxon>Parkerioideae</taxon>
        <taxon>Ceratopteris</taxon>
    </lineage>
</organism>
<comment type="caution">
    <text evidence="2">The sequence shown here is derived from an EMBL/GenBank/DDBJ whole genome shotgun (WGS) entry which is preliminary data.</text>
</comment>
<dbReference type="Gene3D" id="3.90.280.10">
    <property type="entry name" value="PEBP-like"/>
    <property type="match status" value="1"/>
</dbReference>
<protein>
    <submittedName>
        <fullName evidence="2">Uncharacterized protein</fullName>
    </submittedName>
</protein>
<dbReference type="SUPFAM" id="SSF49777">
    <property type="entry name" value="PEBP-like"/>
    <property type="match status" value="1"/>
</dbReference>
<gene>
    <name evidence="2" type="ORF">KP509_06G000200</name>
</gene>
<dbReference type="PROSITE" id="PS01220">
    <property type="entry name" value="PBP"/>
    <property type="match status" value="1"/>
</dbReference>
<dbReference type="Pfam" id="PF01161">
    <property type="entry name" value="PBP"/>
    <property type="match status" value="1"/>
</dbReference>
<dbReference type="CDD" id="cd00866">
    <property type="entry name" value="PEBP_euk"/>
    <property type="match status" value="1"/>
</dbReference>
<evidence type="ECO:0000256" key="1">
    <source>
        <dbReference type="ARBA" id="ARBA00007091"/>
    </source>
</evidence>
<dbReference type="PANTHER" id="PTHR11362">
    <property type="entry name" value="PHOSPHATIDYLETHANOLAMINE-BINDING PROTEIN"/>
    <property type="match status" value="1"/>
</dbReference>
<dbReference type="Proteomes" id="UP000825935">
    <property type="component" value="Chromosome 6"/>
</dbReference>
<evidence type="ECO:0000313" key="3">
    <source>
        <dbReference type="Proteomes" id="UP000825935"/>
    </source>
</evidence>
<evidence type="ECO:0000313" key="2">
    <source>
        <dbReference type="EMBL" id="KAH7434103.1"/>
    </source>
</evidence>
<dbReference type="InterPro" id="IPR035810">
    <property type="entry name" value="PEBP_euk"/>
</dbReference>
<dbReference type="AlphaFoldDB" id="A0A8T2UJV0"/>